<feature type="transmembrane region" description="Helical" evidence="6">
    <location>
        <begin position="492"/>
        <end position="511"/>
    </location>
</feature>
<feature type="transmembrane region" description="Helical" evidence="6">
    <location>
        <begin position="216"/>
        <end position="237"/>
    </location>
</feature>
<keyword evidence="9" id="KW-1185">Reference proteome</keyword>
<dbReference type="EMBL" id="SPLM01000108">
    <property type="protein sequence ID" value="TMW60600.1"/>
    <property type="molecule type" value="Genomic_DNA"/>
</dbReference>
<dbReference type="SUPFAM" id="SSF63380">
    <property type="entry name" value="Riboflavin synthase domain-like"/>
    <property type="match status" value="1"/>
</dbReference>
<dbReference type="InterPro" id="IPR039261">
    <property type="entry name" value="FNR_nucleotide-bd"/>
</dbReference>
<dbReference type="CDD" id="cd06186">
    <property type="entry name" value="NOX_Duox_like_FAD_NADP"/>
    <property type="match status" value="1"/>
</dbReference>
<dbReference type="Pfam" id="PF08030">
    <property type="entry name" value="NAD_binding_6"/>
    <property type="match status" value="1"/>
</dbReference>
<dbReference type="SFLD" id="SFLDS00052">
    <property type="entry name" value="Ferric_Reductase_Domain"/>
    <property type="match status" value="1"/>
</dbReference>
<feature type="transmembrane region" description="Helical" evidence="6">
    <location>
        <begin position="622"/>
        <end position="641"/>
    </location>
</feature>
<name>A0A8K1FEJ0_PYTOL</name>
<keyword evidence="5 6" id="KW-0472">Membrane</keyword>
<dbReference type="PANTHER" id="PTHR11972">
    <property type="entry name" value="NADPH OXIDASE"/>
    <property type="match status" value="1"/>
</dbReference>
<comment type="subcellular location">
    <subcellularLocation>
        <location evidence="1">Membrane</location>
        <topology evidence="1">Multi-pass membrane protein</topology>
    </subcellularLocation>
</comment>
<dbReference type="SFLD" id="SFLDG01168">
    <property type="entry name" value="Ferric_reductase_subgroup_(FRE"/>
    <property type="match status" value="1"/>
</dbReference>
<protein>
    <recommendedName>
        <fullName evidence="7">FAD-binding FR-type domain-containing protein</fullName>
    </recommendedName>
</protein>
<dbReference type="GO" id="GO:0005886">
    <property type="term" value="C:plasma membrane"/>
    <property type="evidence" value="ECO:0007669"/>
    <property type="project" value="TreeGrafter"/>
</dbReference>
<dbReference type="InterPro" id="IPR050369">
    <property type="entry name" value="RBOH/FRE"/>
</dbReference>
<evidence type="ECO:0000256" key="4">
    <source>
        <dbReference type="ARBA" id="ARBA00023002"/>
    </source>
</evidence>
<dbReference type="AlphaFoldDB" id="A0A8K1FEJ0"/>
<evidence type="ECO:0000313" key="9">
    <source>
        <dbReference type="Proteomes" id="UP000794436"/>
    </source>
</evidence>
<evidence type="ECO:0000256" key="6">
    <source>
        <dbReference type="SAM" id="Phobius"/>
    </source>
</evidence>
<dbReference type="Proteomes" id="UP000794436">
    <property type="component" value="Unassembled WGS sequence"/>
</dbReference>
<feature type="transmembrane region" description="Helical" evidence="6">
    <location>
        <begin position="176"/>
        <end position="196"/>
    </location>
</feature>
<keyword evidence="3 6" id="KW-1133">Transmembrane helix</keyword>
<dbReference type="SUPFAM" id="SSF52343">
    <property type="entry name" value="Ferredoxin reductase-like, C-terminal NADP-linked domain"/>
    <property type="match status" value="1"/>
</dbReference>
<organism evidence="8 9">
    <name type="scientific">Pythium oligandrum</name>
    <name type="common">Mycoparasitic fungus</name>
    <dbReference type="NCBI Taxonomy" id="41045"/>
    <lineage>
        <taxon>Eukaryota</taxon>
        <taxon>Sar</taxon>
        <taxon>Stramenopiles</taxon>
        <taxon>Oomycota</taxon>
        <taxon>Peronosporomycetes</taxon>
        <taxon>Pythiales</taxon>
        <taxon>Pythiaceae</taxon>
        <taxon>Pythium</taxon>
    </lineage>
</organism>
<feature type="transmembrane region" description="Helical" evidence="6">
    <location>
        <begin position="258"/>
        <end position="279"/>
    </location>
</feature>
<dbReference type="GO" id="GO:0016491">
    <property type="term" value="F:oxidoreductase activity"/>
    <property type="evidence" value="ECO:0007669"/>
    <property type="project" value="UniProtKB-KW"/>
</dbReference>
<dbReference type="InterPro" id="IPR017927">
    <property type="entry name" value="FAD-bd_FR_type"/>
</dbReference>
<keyword evidence="4" id="KW-0560">Oxidoreductase</keyword>
<feature type="transmembrane region" description="Helical" evidence="6">
    <location>
        <begin position="116"/>
        <end position="134"/>
    </location>
</feature>
<feature type="transmembrane region" description="Helical" evidence="6">
    <location>
        <begin position="307"/>
        <end position="330"/>
    </location>
</feature>
<feature type="transmembrane region" description="Helical" evidence="6">
    <location>
        <begin position="661"/>
        <end position="680"/>
    </location>
</feature>
<feature type="domain" description="FAD-binding FR-type" evidence="7">
    <location>
        <begin position="380"/>
        <end position="488"/>
    </location>
</feature>
<feature type="transmembrane region" description="Helical" evidence="6">
    <location>
        <begin position="62"/>
        <end position="83"/>
    </location>
</feature>
<dbReference type="OrthoDB" id="62564at2759"/>
<dbReference type="InterPro" id="IPR013130">
    <property type="entry name" value="Fe3_Rdtase_TM_dom"/>
</dbReference>
<feature type="transmembrane region" description="Helical" evidence="6">
    <location>
        <begin position="342"/>
        <end position="364"/>
    </location>
</feature>
<dbReference type="InterPro" id="IPR013121">
    <property type="entry name" value="Fe_red_NAD-bd_6"/>
</dbReference>
<evidence type="ECO:0000256" key="1">
    <source>
        <dbReference type="ARBA" id="ARBA00004141"/>
    </source>
</evidence>
<evidence type="ECO:0000256" key="5">
    <source>
        <dbReference type="ARBA" id="ARBA00023136"/>
    </source>
</evidence>
<dbReference type="Pfam" id="PF01794">
    <property type="entry name" value="Ferric_reduct"/>
    <property type="match status" value="1"/>
</dbReference>
<evidence type="ECO:0000313" key="8">
    <source>
        <dbReference type="EMBL" id="TMW60600.1"/>
    </source>
</evidence>
<dbReference type="PROSITE" id="PS51384">
    <property type="entry name" value="FAD_FR"/>
    <property type="match status" value="1"/>
</dbReference>
<proteinExistence type="predicted"/>
<reference evidence="8" key="1">
    <citation type="submission" date="2019-03" db="EMBL/GenBank/DDBJ databases">
        <title>Long read genome sequence of the mycoparasitic Pythium oligandrum ATCC 38472 isolated from sugarbeet rhizosphere.</title>
        <authorList>
            <person name="Gaulin E."/>
        </authorList>
    </citation>
    <scope>NUCLEOTIDE SEQUENCE</scope>
    <source>
        <strain evidence="8">ATCC 38472_TT</strain>
    </source>
</reference>
<comment type="caution">
    <text evidence="8">The sequence shown here is derived from an EMBL/GenBank/DDBJ whole genome shotgun (WGS) entry which is preliminary data.</text>
</comment>
<dbReference type="Gene3D" id="2.40.30.10">
    <property type="entry name" value="Translation factors"/>
    <property type="match status" value="1"/>
</dbReference>
<dbReference type="InterPro" id="IPR013112">
    <property type="entry name" value="FAD-bd_8"/>
</dbReference>
<sequence length="805" mass="90309">MVAVAAPDDATARGHTSPIMRMRETAPLLATEVLKPQQPDYRTATKTSSTSSVLRNASMAQWFIVLSIAAYTFAHTIVAAPGIQLTYFNMLDQYWWEAPSPANNGAGKQHYEMIKATYFTVYCIVPFTIATVIVESLRDAKLKRVTSRQVMQIGLFMRRKPTYGHPWLRKFSYGELLFLTAFIGGNVLMFITGWSTYSRNFPVPGTEYTIFSTLEIIGIVLGYNCVYNMAFLFLPATRNSAWMEFMGISYANGMKYHRWLGVLTLVTGVGHGLPFYFVWAHQDVLYEKSMPCFDCSLDWYSSGYPTWFNVFGEISLIFMVILGVTSLPWIRRRMYETFYYSHYLFIPCVVFAVLHWGPIVWWILPTFMVYLVDRVVSSTNALAPVQVEECVVLSDDILKIVVTRSSERDGNFQVGQFVYLNVPAISKWQWHAFTIGSSPRTSATSFTILLKALGDWTDDLMKYAHECELKKETPVMYVDGYYGSSLEMYDQYATLCLIGGGIGVTPLFAMLEDIAALLDESAQQWPTRKVHFVFTFRELSLLEEIHPVLQKLKSADPRGEVFTYDFYLTRAPAEGVLDQVIGQASAAAKAAARTPAEVPSICGIRRSACPFAEPLRSRTYRAVLYSTMVVGAAALVTRVDYGGGFVIDYGAKSQYWPLQNLMDIVVLFVIAPVAYLFVLVDKLVAKRRKAAEVADKEVDPSSVQVQSQYESSTYVSSDVATYRDLVAEYNVAVGARPNMATTMDRVYGDYQTVMASKSQPDGDDLLSKTVGVFISGPEALKRATDDAAATLGTSFFDIHDEEFEL</sequence>
<evidence type="ECO:0000256" key="2">
    <source>
        <dbReference type="ARBA" id="ARBA00022692"/>
    </source>
</evidence>
<evidence type="ECO:0000259" key="7">
    <source>
        <dbReference type="PROSITE" id="PS51384"/>
    </source>
</evidence>
<dbReference type="PANTHER" id="PTHR11972:SF193">
    <property type="entry name" value="FAD-BINDING FR-TYPE DOMAIN-CONTAINING PROTEIN"/>
    <property type="match status" value="1"/>
</dbReference>
<gene>
    <name evidence="8" type="ORF">Poli38472_000642</name>
</gene>
<evidence type="ECO:0000256" key="3">
    <source>
        <dbReference type="ARBA" id="ARBA00022989"/>
    </source>
</evidence>
<keyword evidence="2 6" id="KW-0812">Transmembrane</keyword>
<dbReference type="Gene3D" id="3.40.50.80">
    <property type="entry name" value="Nucleotide-binding domain of ferredoxin-NADP reductase (FNR) module"/>
    <property type="match status" value="1"/>
</dbReference>
<dbReference type="InterPro" id="IPR017938">
    <property type="entry name" value="Riboflavin_synthase-like_b-brl"/>
</dbReference>
<accession>A0A8K1FEJ0</accession>
<dbReference type="Pfam" id="PF08022">
    <property type="entry name" value="FAD_binding_8"/>
    <property type="match status" value="1"/>
</dbReference>